<accession>A0A3A3FI90</accession>
<organism evidence="1 2">
    <name type="scientific">Noviherbaspirillum saxi</name>
    <dbReference type="NCBI Taxonomy" id="2320863"/>
    <lineage>
        <taxon>Bacteria</taxon>
        <taxon>Pseudomonadati</taxon>
        <taxon>Pseudomonadota</taxon>
        <taxon>Betaproteobacteria</taxon>
        <taxon>Burkholderiales</taxon>
        <taxon>Oxalobacteraceae</taxon>
        <taxon>Noviherbaspirillum</taxon>
    </lineage>
</organism>
<dbReference type="AlphaFoldDB" id="A0A3A3FI90"/>
<name>A0A3A3FI90_9BURK</name>
<evidence type="ECO:0000313" key="2">
    <source>
        <dbReference type="Proteomes" id="UP000265955"/>
    </source>
</evidence>
<protein>
    <submittedName>
        <fullName evidence="1">Uncharacterized protein</fullName>
    </submittedName>
</protein>
<gene>
    <name evidence="1" type="ORF">D3871_26035</name>
</gene>
<dbReference type="Proteomes" id="UP000265955">
    <property type="component" value="Unassembled WGS sequence"/>
</dbReference>
<dbReference type="EMBL" id="QYUO01000003">
    <property type="protein sequence ID" value="RJF92108.1"/>
    <property type="molecule type" value="Genomic_DNA"/>
</dbReference>
<keyword evidence="2" id="KW-1185">Reference proteome</keyword>
<comment type="caution">
    <text evidence="1">The sequence shown here is derived from an EMBL/GenBank/DDBJ whole genome shotgun (WGS) entry which is preliminary data.</text>
</comment>
<evidence type="ECO:0000313" key="1">
    <source>
        <dbReference type="EMBL" id="RJF92108.1"/>
    </source>
</evidence>
<proteinExistence type="predicted"/>
<sequence>MPGQPAGFFGGAMDFRQHVVSGTARGIRRFAGGASVFAVQALHSRCISLLTVTTSLLALDIYAIVARL</sequence>
<reference evidence="2" key="1">
    <citation type="submission" date="2018-09" db="EMBL/GenBank/DDBJ databases">
        <authorList>
            <person name="Zhu H."/>
        </authorList>
    </citation>
    <scope>NUCLEOTIDE SEQUENCE [LARGE SCALE GENOMIC DNA]</scope>
    <source>
        <strain evidence="2">K1R23-30</strain>
    </source>
</reference>